<dbReference type="AlphaFoldDB" id="A0A8H7ZZM2"/>
<name>A0A8H7ZZM2_9FUNG</name>
<dbReference type="PANTHER" id="PTHR31389">
    <property type="entry name" value="LD39211P"/>
    <property type="match status" value="1"/>
</dbReference>
<dbReference type="SUPFAM" id="SSF53448">
    <property type="entry name" value="Nucleotide-diphospho-sugar transferases"/>
    <property type="match status" value="1"/>
</dbReference>
<dbReference type="PANTHER" id="PTHR31389:SF4">
    <property type="entry name" value="LD39211P"/>
    <property type="match status" value="1"/>
</dbReference>
<organism evidence="1 2">
    <name type="scientific">Olpidium bornovanus</name>
    <dbReference type="NCBI Taxonomy" id="278681"/>
    <lineage>
        <taxon>Eukaryota</taxon>
        <taxon>Fungi</taxon>
        <taxon>Fungi incertae sedis</taxon>
        <taxon>Olpidiomycota</taxon>
        <taxon>Olpidiomycotina</taxon>
        <taxon>Olpidiomycetes</taxon>
        <taxon>Olpidiales</taxon>
        <taxon>Olpidiaceae</taxon>
        <taxon>Olpidium</taxon>
    </lineage>
</organism>
<dbReference type="Proteomes" id="UP000673691">
    <property type="component" value="Unassembled WGS sequence"/>
</dbReference>
<dbReference type="EMBL" id="JAEFCI010002418">
    <property type="protein sequence ID" value="KAG5462250.1"/>
    <property type="molecule type" value="Genomic_DNA"/>
</dbReference>
<protein>
    <submittedName>
        <fullName evidence="1">Uncharacterized protein</fullName>
    </submittedName>
</protein>
<dbReference type="InterPro" id="IPR029044">
    <property type="entry name" value="Nucleotide-diphossugar_trans"/>
</dbReference>
<dbReference type="InterPro" id="IPR012444">
    <property type="entry name" value="DUF1647"/>
</dbReference>
<gene>
    <name evidence="1" type="ORF">BJ554DRAFT_5449</name>
</gene>
<dbReference type="OrthoDB" id="5954868at2759"/>
<evidence type="ECO:0000313" key="2">
    <source>
        <dbReference type="Proteomes" id="UP000673691"/>
    </source>
</evidence>
<evidence type="ECO:0000313" key="1">
    <source>
        <dbReference type="EMBL" id="KAG5462250.1"/>
    </source>
</evidence>
<reference evidence="1 2" key="1">
    <citation type="journal article" name="Sci. Rep.">
        <title>Genome-scale phylogenetic analyses confirm Olpidium as the closest living zoosporic fungus to the non-flagellated, terrestrial fungi.</title>
        <authorList>
            <person name="Chang Y."/>
            <person name="Rochon D."/>
            <person name="Sekimoto S."/>
            <person name="Wang Y."/>
            <person name="Chovatia M."/>
            <person name="Sandor L."/>
            <person name="Salamov A."/>
            <person name="Grigoriev I.V."/>
            <person name="Stajich J.E."/>
            <person name="Spatafora J.W."/>
        </authorList>
    </citation>
    <scope>NUCLEOTIDE SEQUENCE [LARGE SCALE GENOMIC DNA]</scope>
    <source>
        <strain evidence="1">S191</strain>
    </source>
</reference>
<keyword evidence="2" id="KW-1185">Reference proteome</keyword>
<accession>A0A8H7ZZM2</accession>
<comment type="caution">
    <text evidence="1">The sequence shown here is derived from an EMBL/GenBank/DDBJ whole genome shotgun (WGS) entry which is preliminary data.</text>
</comment>
<dbReference type="Pfam" id="PF07801">
    <property type="entry name" value="DUF1647"/>
    <property type="match status" value="1"/>
</dbReference>
<proteinExistence type="predicted"/>
<sequence length="345" mass="38620">MEYAFDDVYPTPTSWDVPELCLRGAVTAGYKCGHYPVSSRRIVPLPSEKATSEDALAYQRLVIRYENYISDRRKPAGADRKVDLPRDFRGNKTIVSAVSKNHFVALLQLLNRIKTHEPKTQVVVYDLGLTERLRQNITSWQNVQLRTFNFADFPDYFRLAGDTRGEYAWKPVIVFNVLQEFGGLVLWLDSGNLIRRPLDRTWNDIAAAGAYSSRTPGEIRTWTHAGTLEYLKVPAGLLGAGNCNGAMVGFNGNHARAVATVARRWRACAFKKACIAPEGSSRANHRQDQAALTIIMRLNGFSCEWNNGVFDAERGADPEGAMDISILNDEFYPAEWRNLEAGGKA</sequence>